<dbReference type="RefSeq" id="WP_198060669.1">
    <property type="nucleotide sequence ID" value="NZ_CP065856.1"/>
</dbReference>
<feature type="domain" description="Pyrrolo-quinoline quinone repeat" evidence="2">
    <location>
        <begin position="181"/>
        <end position="273"/>
    </location>
</feature>
<dbReference type="SMART" id="SM00564">
    <property type="entry name" value="PQQ"/>
    <property type="match status" value="8"/>
</dbReference>
<dbReference type="GeneID" id="60589616"/>
<dbReference type="PANTHER" id="PTHR34512">
    <property type="entry name" value="CELL SURFACE PROTEIN"/>
    <property type="match status" value="1"/>
</dbReference>
<dbReference type="InterPro" id="IPR015943">
    <property type="entry name" value="WD40/YVTN_repeat-like_dom_sf"/>
</dbReference>
<reference evidence="3 4" key="1">
    <citation type="submission" date="2020-12" db="EMBL/GenBank/DDBJ databases">
        <title>Halosimplex halophilum sp. nov. and Halosimplex salinum sp. nov., two new members of the genus Halosimplex.</title>
        <authorList>
            <person name="Cui H.L."/>
        </authorList>
    </citation>
    <scope>NUCLEOTIDE SEQUENCE [LARGE SCALE GENOMIC DNA]</scope>
    <source>
        <strain evidence="3 4">YGH94</strain>
    </source>
</reference>
<feature type="region of interest" description="Disordered" evidence="1">
    <location>
        <begin position="503"/>
        <end position="523"/>
    </location>
</feature>
<evidence type="ECO:0000313" key="4">
    <source>
        <dbReference type="Proteomes" id="UP000595001"/>
    </source>
</evidence>
<keyword evidence="4" id="KW-1185">Reference proteome</keyword>
<feature type="region of interest" description="Disordered" evidence="1">
    <location>
        <begin position="24"/>
        <end position="59"/>
    </location>
</feature>
<organism evidence="3 4">
    <name type="scientific">Halosimplex litoreum</name>
    <dbReference type="NCBI Taxonomy" id="1198301"/>
    <lineage>
        <taxon>Archaea</taxon>
        <taxon>Methanobacteriati</taxon>
        <taxon>Methanobacteriota</taxon>
        <taxon>Stenosarchaea group</taxon>
        <taxon>Halobacteria</taxon>
        <taxon>Halobacteriales</taxon>
        <taxon>Haloarculaceae</taxon>
        <taxon>Halosimplex</taxon>
    </lineage>
</organism>
<dbReference type="Proteomes" id="UP000595001">
    <property type="component" value="Chromosome"/>
</dbReference>
<gene>
    <name evidence="3" type="ORF">I7X12_13945</name>
</gene>
<dbReference type="InterPro" id="IPR002372">
    <property type="entry name" value="PQQ_rpt_dom"/>
</dbReference>
<dbReference type="InterPro" id="IPR011047">
    <property type="entry name" value="Quinoprotein_ADH-like_sf"/>
</dbReference>
<dbReference type="Gene3D" id="2.130.10.10">
    <property type="entry name" value="YVTN repeat-like/Quinoprotein amine dehydrogenase"/>
    <property type="match status" value="2"/>
</dbReference>
<feature type="domain" description="Pyrrolo-quinoline quinone repeat" evidence="2">
    <location>
        <begin position="385"/>
        <end position="446"/>
    </location>
</feature>
<feature type="compositionally biased region" description="Low complexity" evidence="1">
    <location>
        <begin position="456"/>
        <end position="476"/>
    </location>
</feature>
<feature type="region of interest" description="Disordered" evidence="1">
    <location>
        <begin position="450"/>
        <end position="489"/>
    </location>
</feature>
<protein>
    <submittedName>
        <fullName evidence="3">PQQ-binding-like beta-propeller repeat protein</fullName>
    </submittedName>
</protein>
<evidence type="ECO:0000259" key="2">
    <source>
        <dbReference type="Pfam" id="PF13360"/>
    </source>
</evidence>
<sequence length="523" mass="53042">MDDQQPWRRRTLLRRAGTSAFALTTLGAARPGAASTVPQSNAADDRSDHGSDPAGAESDPGAVLALQSTVSAGPARWPQFQADPANSGFTDALGPDEASTAWTFDTGSTGRATAAVPGTATPTDGSLDDPTDNVVSSPAVVDGTVYVGSNDGHLYALDAASGEQEWAYGTGSDPDSREEVMSSPAVVDGTVYVGSHDAALHAVDAESGDEQWTFATDGTVFASPTYRDGTLYVGSQAGTMYAVDTAGEEVWSASVADRVDSTAAVVDDTVYVGRWNDDRTGSVVALDAADGEEVRTYAARAEVACSPTVTDGVVYFGDYTGVIYAIDTGTAELVWGRQLGGPVLASPVVVDGTVYVGSFDESLWALDAANGDIEWSYATDGRVYGSPAITGDTVYVGSEDTSLYAIDRESGRERFAVETDGEILSSPAVVAGAAFVGSSDSFVYAVGDPTGGESVSATPPGGTDGSPSGTADSDGPAETTAGDGPGFGAVGALAGLGLGAWHRMRAGSPDDTGPGETGSGADD</sequence>
<dbReference type="InterPro" id="IPR006311">
    <property type="entry name" value="TAT_signal"/>
</dbReference>
<proteinExistence type="predicted"/>
<accession>A0A7T3FWD3</accession>
<name>A0A7T3FWD3_9EURY</name>
<dbReference type="KEGG" id="hlt:I7X12_13945"/>
<dbReference type="AlphaFoldDB" id="A0A7T3FWD3"/>
<evidence type="ECO:0000313" key="3">
    <source>
        <dbReference type="EMBL" id="QPV61847.1"/>
    </source>
</evidence>
<feature type="compositionally biased region" description="Low complexity" evidence="1">
    <location>
        <begin position="109"/>
        <end position="123"/>
    </location>
</feature>
<dbReference type="PROSITE" id="PS51318">
    <property type="entry name" value="TAT"/>
    <property type="match status" value="1"/>
</dbReference>
<dbReference type="Gene3D" id="2.40.10.480">
    <property type="match status" value="1"/>
</dbReference>
<dbReference type="OrthoDB" id="136681at2157"/>
<evidence type="ECO:0000256" key="1">
    <source>
        <dbReference type="SAM" id="MobiDB-lite"/>
    </source>
</evidence>
<dbReference type="Pfam" id="PF13360">
    <property type="entry name" value="PQQ_2"/>
    <property type="match status" value="3"/>
</dbReference>
<feature type="region of interest" description="Disordered" evidence="1">
    <location>
        <begin position="76"/>
        <end position="132"/>
    </location>
</feature>
<dbReference type="InterPro" id="IPR018391">
    <property type="entry name" value="PQQ_b-propeller_rpt"/>
</dbReference>
<feature type="domain" description="Pyrrolo-quinoline quinone repeat" evidence="2">
    <location>
        <begin position="280"/>
        <end position="379"/>
    </location>
</feature>
<dbReference type="SUPFAM" id="SSF50998">
    <property type="entry name" value="Quinoprotein alcohol dehydrogenase-like"/>
    <property type="match status" value="2"/>
</dbReference>
<dbReference type="PANTHER" id="PTHR34512:SF30">
    <property type="entry name" value="OUTER MEMBRANE PROTEIN ASSEMBLY FACTOR BAMB"/>
    <property type="match status" value="1"/>
</dbReference>
<dbReference type="EMBL" id="CP065856">
    <property type="protein sequence ID" value="QPV61847.1"/>
    <property type="molecule type" value="Genomic_DNA"/>
</dbReference>